<protein>
    <submittedName>
        <fullName evidence="2">Uncharacterized protein</fullName>
    </submittedName>
</protein>
<name>A0A162DPU2_9BACI</name>
<gene>
    <name evidence="2" type="ORF">AZF04_19675</name>
</gene>
<keyword evidence="1" id="KW-1133">Transmembrane helix</keyword>
<dbReference type="AlphaFoldDB" id="A0A162DPU2"/>
<comment type="caution">
    <text evidence="2">The sequence shown here is derived from an EMBL/GenBank/DDBJ whole genome shotgun (WGS) entry which is preliminary data.</text>
</comment>
<organism evidence="2 3">
    <name type="scientific">Alkalihalobacillus trypoxylicola</name>
    <dbReference type="NCBI Taxonomy" id="519424"/>
    <lineage>
        <taxon>Bacteria</taxon>
        <taxon>Bacillati</taxon>
        <taxon>Bacillota</taxon>
        <taxon>Bacilli</taxon>
        <taxon>Bacillales</taxon>
        <taxon>Bacillaceae</taxon>
        <taxon>Alkalihalobacillus</taxon>
    </lineage>
</organism>
<evidence type="ECO:0000256" key="1">
    <source>
        <dbReference type="SAM" id="Phobius"/>
    </source>
</evidence>
<sequence length="198" mass="23784">MSFFIPLFKQYIDAIKNIKKRYYLTPFLILMYLFVISQIWKLGGQFLSTDYQIKDIIFFIFSFLFAFKLYFFNTIFYPHANLFIQTTWIYQKVFGSTIGVMSKGFTNYSNIGKDIPEDYYIRGQRGSVYTISSSYKSKFERVKDQQMIYLFYVTIKFLFKDIILRIFIHWGVFIVSPIIFLFAVPVFNNRGILKYIEK</sequence>
<evidence type="ECO:0000313" key="3">
    <source>
        <dbReference type="Proteomes" id="UP000075806"/>
    </source>
</evidence>
<evidence type="ECO:0000313" key="2">
    <source>
        <dbReference type="EMBL" id="KYG30501.1"/>
    </source>
</evidence>
<reference evidence="2" key="1">
    <citation type="submission" date="2016-02" db="EMBL/GenBank/DDBJ databases">
        <title>Genome sequence of Bacillus trypoxylicola KCTC 13244(T).</title>
        <authorList>
            <person name="Jeong H."/>
            <person name="Park S.-H."/>
            <person name="Choi S.-K."/>
        </authorList>
    </citation>
    <scope>NUCLEOTIDE SEQUENCE [LARGE SCALE GENOMIC DNA]</scope>
    <source>
        <strain evidence="2">KCTC 13244</strain>
    </source>
</reference>
<accession>A0A162DPU2</accession>
<keyword evidence="1" id="KW-0812">Transmembrane</keyword>
<feature type="transmembrane region" description="Helical" evidence="1">
    <location>
        <begin position="21"/>
        <end position="40"/>
    </location>
</feature>
<dbReference type="EMBL" id="LTAO01000019">
    <property type="protein sequence ID" value="KYG30501.1"/>
    <property type="molecule type" value="Genomic_DNA"/>
</dbReference>
<feature type="transmembrane region" description="Helical" evidence="1">
    <location>
        <begin position="166"/>
        <end position="187"/>
    </location>
</feature>
<proteinExistence type="predicted"/>
<keyword evidence="1" id="KW-0472">Membrane</keyword>
<dbReference type="RefSeq" id="WP_061948971.1">
    <property type="nucleotide sequence ID" value="NZ_LTAO01000019.1"/>
</dbReference>
<dbReference type="Proteomes" id="UP000075806">
    <property type="component" value="Unassembled WGS sequence"/>
</dbReference>
<keyword evidence="3" id="KW-1185">Reference proteome</keyword>
<feature type="transmembrane region" description="Helical" evidence="1">
    <location>
        <begin position="56"/>
        <end position="76"/>
    </location>
</feature>
<dbReference type="OrthoDB" id="2967150at2"/>